<dbReference type="SUPFAM" id="SSF49401">
    <property type="entry name" value="Bacterial adhesins"/>
    <property type="match status" value="1"/>
</dbReference>
<reference evidence="1 2" key="1">
    <citation type="submission" date="2018-01" db="EMBL/GenBank/DDBJ databases">
        <title>Multi-drug resistant Enterobacter species isolated from the International Space Station and comparative genomic analyses with human pathogenic strains.</title>
        <authorList>
            <person name="Singh N.K."/>
            <person name="Bezdan D."/>
            <person name="McIntyre A."/>
            <person name="Sielaff A.C."/>
            <person name="Wheeler K."/>
            <person name="Mason C."/>
            <person name="Venkateswaran K."/>
        </authorList>
    </citation>
    <scope>NUCLEOTIDE SEQUENCE [LARGE SCALE GENOMIC DNA]</scope>
    <source>
        <strain evidence="1 2">IF2SW-P2</strain>
    </source>
</reference>
<evidence type="ECO:0000313" key="2">
    <source>
        <dbReference type="Proteomes" id="UP000236063"/>
    </source>
</evidence>
<accession>A0ABX4VDI6</accession>
<dbReference type="Gene3D" id="2.60.40.1090">
    <property type="entry name" value="Fimbrial-type adhesion domain"/>
    <property type="match status" value="1"/>
</dbReference>
<evidence type="ECO:0000313" key="1">
    <source>
        <dbReference type="EMBL" id="PNF66371.1"/>
    </source>
</evidence>
<dbReference type="InterPro" id="IPR008966">
    <property type="entry name" value="Adhesion_dom_sf"/>
</dbReference>
<organism evidence="1 2">
    <name type="scientific">Enterobacter bugandensis</name>
    <dbReference type="NCBI Taxonomy" id="881260"/>
    <lineage>
        <taxon>Bacteria</taxon>
        <taxon>Pseudomonadati</taxon>
        <taxon>Pseudomonadota</taxon>
        <taxon>Gammaproteobacteria</taxon>
        <taxon>Enterobacterales</taxon>
        <taxon>Enterobacteriaceae</taxon>
        <taxon>Enterobacter</taxon>
    </lineage>
</organism>
<keyword evidence="2" id="KW-1185">Reference proteome</keyword>
<proteinExistence type="predicted"/>
<protein>
    <submittedName>
        <fullName evidence="1">Type 1 fimbrial protein</fullName>
    </submittedName>
</protein>
<gene>
    <name evidence="1" type="ORF">C1167_24095</name>
</gene>
<dbReference type="EMBL" id="POUR01000002">
    <property type="protein sequence ID" value="PNF66371.1"/>
    <property type="molecule type" value="Genomic_DNA"/>
</dbReference>
<comment type="caution">
    <text evidence="1">The sequence shown here is derived from an EMBL/GenBank/DDBJ whole genome shotgun (WGS) entry which is preliminary data.</text>
</comment>
<name>A0ABX4VDI6_9ENTR</name>
<dbReference type="InterPro" id="IPR036937">
    <property type="entry name" value="Adhesion_dom_fimbrial_sf"/>
</dbReference>
<dbReference type="Proteomes" id="UP000236063">
    <property type="component" value="Unassembled WGS sequence"/>
</dbReference>
<sequence>MGGLVVDSACALHPDSYQQYIFVDDFSIDRMIRNEGSELHPFSVNLINCTPWSENKNDRAAFQITFEGQVEGRYFSLQGSAKGLAIEIQDDRGHIAIPGVPMMPHPIPQGERTLNYNLRLVGNSELLRVGEHFALIKYKLDYY</sequence>